<dbReference type="Proteomes" id="UP001589575">
    <property type="component" value="Unassembled WGS sequence"/>
</dbReference>
<name>A0ABV5FW98_9MICC</name>
<evidence type="ECO:0000313" key="2">
    <source>
        <dbReference type="EMBL" id="MFB9070744.1"/>
    </source>
</evidence>
<organism evidence="2 3">
    <name type="scientific">Citricoccus parietis</name>
    <dbReference type="NCBI Taxonomy" id="592307"/>
    <lineage>
        <taxon>Bacteria</taxon>
        <taxon>Bacillati</taxon>
        <taxon>Actinomycetota</taxon>
        <taxon>Actinomycetes</taxon>
        <taxon>Micrococcales</taxon>
        <taxon>Micrococcaceae</taxon>
        <taxon>Citricoccus</taxon>
    </lineage>
</organism>
<evidence type="ECO:0000313" key="3">
    <source>
        <dbReference type="Proteomes" id="UP001589575"/>
    </source>
</evidence>
<protein>
    <submittedName>
        <fullName evidence="2">Uncharacterized protein</fullName>
    </submittedName>
</protein>
<accession>A0ABV5FW98</accession>
<comment type="caution">
    <text evidence="2">The sequence shown here is derived from an EMBL/GenBank/DDBJ whole genome shotgun (WGS) entry which is preliminary data.</text>
</comment>
<proteinExistence type="predicted"/>
<keyword evidence="3" id="KW-1185">Reference proteome</keyword>
<reference evidence="2 3" key="1">
    <citation type="submission" date="2024-09" db="EMBL/GenBank/DDBJ databases">
        <authorList>
            <person name="Sun Q."/>
            <person name="Mori K."/>
        </authorList>
    </citation>
    <scope>NUCLEOTIDE SEQUENCE [LARGE SCALE GENOMIC DNA]</scope>
    <source>
        <strain evidence="2 3">CCM 7609</strain>
    </source>
</reference>
<evidence type="ECO:0000256" key="1">
    <source>
        <dbReference type="SAM" id="MobiDB-lite"/>
    </source>
</evidence>
<dbReference type="EMBL" id="JBHMFI010000001">
    <property type="protein sequence ID" value="MFB9070744.1"/>
    <property type="molecule type" value="Genomic_DNA"/>
</dbReference>
<feature type="region of interest" description="Disordered" evidence="1">
    <location>
        <begin position="1"/>
        <end position="32"/>
    </location>
</feature>
<sequence>MAVWAPGRSHSRSITDRSKSPSATGASLKAMISTTGVHPDSTLFYRT</sequence>
<gene>
    <name evidence="2" type="ORF">ACFFX0_05865</name>
</gene>